<dbReference type="SUPFAM" id="SSF56281">
    <property type="entry name" value="Metallo-hydrolase/oxidoreductase"/>
    <property type="match status" value="1"/>
</dbReference>
<dbReference type="EMBL" id="CP002048">
    <property type="protein sequence ID" value="ADI01933.1"/>
    <property type="molecule type" value="Genomic_DNA"/>
</dbReference>
<name>D7CMJ8_SYNLT</name>
<keyword evidence="3" id="KW-1185">Reference proteome</keyword>
<dbReference type="InterPro" id="IPR036866">
    <property type="entry name" value="RibonucZ/Hydroxyglut_hydro"/>
</dbReference>
<protein>
    <submittedName>
        <fullName evidence="2">Beta-lactamase domain-containing protein</fullName>
    </submittedName>
</protein>
<reference evidence="2 3" key="2">
    <citation type="journal article" date="2010" name="Stand. Genomic Sci.">
        <title>Complete genome sequence of Syntrophothermus lipocalidus type strain (TGB-C1).</title>
        <authorList>
            <person name="Djao O.D."/>
            <person name="Zhang X."/>
            <person name="Lucas S."/>
            <person name="Lapidus A."/>
            <person name="Del Rio T.G."/>
            <person name="Nolan M."/>
            <person name="Tice H."/>
            <person name="Cheng J.F."/>
            <person name="Han C."/>
            <person name="Tapia R."/>
            <person name="Goodwin L."/>
            <person name="Pitluck S."/>
            <person name="Liolios K."/>
            <person name="Ivanova N."/>
            <person name="Mavromatis K."/>
            <person name="Mikhailova N."/>
            <person name="Ovchinnikova G."/>
            <person name="Pati A."/>
            <person name="Brambilla E."/>
            <person name="Chen A."/>
            <person name="Palaniappan K."/>
            <person name="Land M."/>
            <person name="Hauser L."/>
            <person name="Chang Y.J."/>
            <person name="Jeffries C.D."/>
            <person name="Rohde M."/>
            <person name="Sikorski J."/>
            <person name="Spring S."/>
            <person name="Goker M."/>
            <person name="Detter J.C."/>
            <person name="Woyke T."/>
            <person name="Bristow J."/>
            <person name="Eisen J.A."/>
            <person name="Markowitz V."/>
            <person name="Hugenholtz P."/>
            <person name="Kyrpides N.C."/>
            <person name="Klenk H.P."/>
        </authorList>
    </citation>
    <scope>NUCLEOTIDE SEQUENCE [LARGE SCALE GENOMIC DNA]</scope>
    <source>
        <strain evidence="3">DSM 12680 / TGB-C1</strain>
    </source>
</reference>
<organism evidence="2 3">
    <name type="scientific">Syntrophothermus lipocalidus (strain DSM 12680 / TGB-C1)</name>
    <dbReference type="NCBI Taxonomy" id="643648"/>
    <lineage>
        <taxon>Bacteria</taxon>
        <taxon>Bacillati</taxon>
        <taxon>Bacillota</taxon>
        <taxon>Clostridia</taxon>
        <taxon>Eubacteriales</taxon>
        <taxon>Syntrophomonadaceae</taxon>
        <taxon>Syntrophothermus</taxon>
    </lineage>
</organism>
<dbReference type="InterPro" id="IPR050855">
    <property type="entry name" value="NDM-1-like"/>
</dbReference>
<dbReference type="SMART" id="SM00849">
    <property type="entry name" value="Lactamase_B"/>
    <property type="match status" value="1"/>
</dbReference>
<dbReference type="PANTHER" id="PTHR42951">
    <property type="entry name" value="METALLO-BETA-LACTAMASE DOMAIN-CONTAINING"/>
    <property type="match status" value="1"/>
</dbReference>
<dbReference type="InterPro" id="IPR001279">
    <property type="entry name" value="Metallo-B-lactamas"/>
</dbReference>
<evidence type="ECO:0000313" key="2">
    <source>
        <dbReference type="EMBL" id="ADI01933.1"/>
    </source>
</evidence>
<dbReference type="CDD" id="cd06262">
    <property type="entry name" value="metallo-hydrolase-like_MBL-fold"/>
    <property type="match status" value="1"/>
</dbReference>
<dbReference type="AlphaFoldDB" id="D7CMJ8"/>
<dbReference type="HOGENOM" id="CLU_936035_0_0_9"/>
<evidence type="ECO:0000313" key="3">
    <source>
        <dbReference type="Proteomes" id="UP000000378"/>
    </source>
</evidence>
<proteinExistence type="predicted"/>
<sequence>MKRITDTITFIEGPFFQFPYCHCVLVQDDRCCFLDTAMPASHLLEIIEGKQVDVVLYTHGHLDHVYNRNRIHKPFCLYPMEEMWMESEQKFLEAFGFSSSEEKVFGKLMMQAGEWSSGKPDGHLFPGQVIDLGKNRIQVLHLPGHTPGHCGFFFLDEGILYSGDIDLTDFGPFYGNPVSSIEDFISSLEFLIELQPDMILAGHGEGIVKRNVRQRLRDYRDIIFKREDDLVANLKRFGKATLNEIVSWKTIYGKYNYPEEYEALYRVIERNMDVKHLERLIAQGRVVKDNEYYVVT</sequence>
<accession>D7CMJ8</accession>
<dbReference type="KEGG" id="slp:Slip_1160"/>
<dbReference type="eggNOG" id="COG0491">
    <property type="taxonomic scope" value="Bacteria"/>
</dbReference>
<reference evidence="3" key="1">
    <citation type="journal article" date="2010" name="Stand. Genomic Sci.">
        <title>Complete genome sequence of Syntrophothermus lipocalidus type strain (TGB-C1T).</title>
        <authorList>
            <consortium name="US DOE Joint Genome Institute (JGI-PGF)"/>
            <person name="Djao O."/>
            <person name="Zhang X."/>
            <person name="Lucas S."/>
            <person name="Lapidus A."/>
            <person name="Glavina Del Rio T."/>
            <person name="Nolan M."/>
            <person name="Tice H."/>
            <person name="Cheng J."/>
            <person name="Han C."/>
            <person name="Tapia R."/>
            <person name="Goodwin L."/>
            <person name="Pitluck S."/>
            <person name="Liolios K."/>
            <person name="Ivanova N."/>
            <person name="Mavromatis K."/>
            <person name="Mikhailova N."/>
            <person name="Ovchinnikova G."/>
            <person name="Pati A."/>
            <person name="Brambilla E."/>
            <person name="Chen A."/>
            <person name="Palaniappan K."/>
            <person name="Land M."/>
            <person name="Hauser L."/>
            <person name="Chang Y."/>
            <person name="Jeffries C."/>
            <person name="Rohde M."/>
            <person name="Sikorski J."/>
            <person name="Spring S."/>
            <person name="Goker M."/>
            <person name="Detter J."/>
            <person name="Woyke T."/>
            <person name="Bristow J."/>
            <person name="Eisen J."/>
            <person name="Markowitz V."/>
            <person name="Hugenholtz P."/>
            <person name="Kyrpides N."/>
            <person name="Klenk H."/>
        </authorList>
    </citation>
    <scope>NUCLEOTIDE SEQUENCE [LARGE SCALE GENOMIC DNA]</scope>
    <source>
        <strain evidence="3">DSM 12680 / TGB-C1</strain>
    </source>
</reference>
<evidence type="ECO:0000259" key="1">
    <source>
        <dbReference type="SMART" id="SM00849"/>
    </source>
</evidence>
<feature type="domain" description="Metallo-beta-lactamase" evidence="1">
    <location>
        <begin position="20"/>
        <end position="203"/>
    </location>
</feature>
<gene>
    <name evidence="2" type="ordered locus">Slip_1160</name>
</gene>
<dbReference type="RefSeq" id="WP_013175335.1">
    <property type="nucleotide sequence ID" value="NC_014220.1"/>
</dbReference>
<dbReference type="Gene3D" id="3.60.15.10">
    <property type="entry name" value="Ribonuclease Z/Hydroxyacylglutathione hydrolase-like"/>
    <property type="match status" value="1"/>
</dbReference>
<dbReference type="Pfam" id="PF00753">
    <property type="entry name" value="Lactamase_B"/>
    <property type="match status" value="1"/>
</dbReference>
<dbReference type="PANTHER" id="PTHR42951:SF4">
    <property type="entry name" value="ACYL-COENZYME A THIOESTERASE MBLAC2"/>
    <property type="match status" value="1"/>
</dbReference>
<dbReference type="STRING" id="643648.Slip_1160"/>
<dbReference type="Proteomes" id="UP000000378">
    <property type="component" value="Chromosome"/>
</dbReference>